<evidence type="ECO:0000256" key="1">
    <source>
        <dbReference type="SAM" id="Phobius"/>
    </source>
</evidence>
<keyword evidence="1" id="KW-1133">Transmembrane helix</keyword>
<dbReference type="AlphaFoldDB" id="B8MMQ5"/>
<dbReference type="STRING" id="441959.B8MMQ5"/>
<dbReference type="OrthoDB" id="2937326at2759"/>
<feature type="transmembrane region" description="Helical" evidence="1">
    <location>
        <begin position="180"/>
        <end position="202"/>
    </location>
</feature>
<name>B8MMQ5_TALSN</name>
<proteinExistence type="predicted"/>
<evidence type="ECO:0000313" key="3">
    <source>
        <dbReference type="EMBL" id="EED13811.1"/>
    </source>
</evidence>
<dbReference type="PANTHER" id="PTHR37019:SF2">
    <property type="entry name" value="EXPERA DOMAIN-CONTAINING PROTEIN"/>
    <property type="match status" value="1"/>
</dbReference>
<feature type="transmembrane region" description="Helical" evidence="1">
    <location>
        <begin position="47"/>
        <end position="69"/>
    </location>
</feature>
<feature type="transmembrane region" description="Helical" evidence="1">
    <location>
        <begin position="142"/>
        <end position="160"/>
    </location>
</feature>
<keyword evidence="1" id="KW-0812">Transmembrane</keyword>
<dbReference type="VEuPathDB" id="FungiDB:TSTA_100560"/>
<dbReference type="EMBL" id="EQ962658">
    <property type="protein sequence ID" value="EED13811.1"/>
    <property type="molecule type" value="Genomic_DNA"/>
</dbReference>
<dbReference type="eggNOG" id="ENOG502S8N7">
    <property type="taxonomic scope" value="Eukaryota"/>
</dbReference>
<dbReference type="InParanoid" id="B8MMQ5"/>
<sequence length="213" mass="23085">MSCCLSCVGEGGLTLPRESANTWLPEGQNFYWADGPPRRASILPLRLGTLLLFHYLHLPCTLFPTWPFILFGVLEPLTMVAGALAPIIDTNNFIAGQTSLASPPTLPHHPSVLALNYQLANIYGLVGMLGVGLIYGTSEIHVLRNAVVALSIADLGHLYATYAAMGPDTFFDVASWSLVSWGNIGFTAFLFVNRIAYLLGLFGSKTSKSKKRN</sequence>
<feature type="domain" description="DUF7704" evidence="2">
    <location>
        <begin position="61"/>
        <end position="203"/>
    </location>
</feature>
<dbReference type="Proteomes" id="UP000001745">
    <property type="component" value="Unassembled WGS sequence"/>
</dbReference>
<dbReference type="InterPro" id="IPR056121">
    <property type="entry name" value="DUF7704"/>
</dbReference>
<reference evidence="4" key="1">
    <citation type="journal article" date="2015" name="Genome Announc.">
        <title>Genome sequence of the AIDS-associated pathogen Penicillium marneffei (ATCC18224) and its near taxonomic relative Talaromyces stipitatus (ATCC10500).</title>
        <authorList>
            <person name="Nierman W.C."/>
            <person name="Fedorova-Abrams N.D."/>
            <person name="Andrianopoulos A."/>
        </authorList>
    </citation>
    <scope>NUCLEOTIDE SEQUENCE [LARGE SCALE GENOMIC DNA]</scope>
    <source>
        <strain evidence="4">ATCC 10500 / CBS 375.48 / QM 6759 / NRRL 1006</strain>
    </source>
</reference>
<evidence type="ECO:0000259" key="2">
    <source>
        <dbReference type="Pfam" id="PF24803"/>
    </source>
</evidence>
<feature type="transmembrane region" description="Helical" evidence="1">
    <location>
        <begin position="115"/>
        <end position="135"/>
    </location>
</feature>
<dbReference type="PANTHER" id="PTHR37019">
    <property type="entry name" value="CHROMOSOME 1, WHOLE GENOME SHOTGUN SEQUENCE"/>
    <property type="match status" value="1"/>
</dbReference>
<accession>B8MMQ5</accession>
<gene>
    <name evidence="3" type="ORF">TSTA_100560</name>
</gene>
<dbReference type="GeneID" id="8097940"/>
<keyword evidence="1" id="KW-0472">Membrane</keyword>
<dbReference type="PhylomeDB" id="B8MMQ5"/>
<evidence type="ECO:0000313" key="4">
    <source>
        <dbReference type="Proteomes" id="UP000001745"/>
    </source>
</evidence>
<keyword evidence="4" id="KW-1185">Reference proteome</keyword>
<dbReference type="RefSeq" id="XP_002486049.1">
    <property type="nucleotide sequence ID" value="XM_002486004.1"/>
</dbReference>
<dbReference type="Pfam" id="PF24803">
    <property type="entry name" value="DUF7704"/>
    <property type="match status" value="1"/>
</dbReference>
<organism evidence="3 4">
    <name type="scientific">Talaromyces stipitatus (strain ATCC 10500 / CBS 375.48 / QM 6759 / NRRL 1006)</name>
    <name type="common">Penicillium stipitatum</name>
    <dbReference type="NCBI Taxonomy" id="441959"/>
    <lineage>
        <taxon>Eukaryota</taxon>
        <taxon>Fungi</taxon>
        <taxon>Dikarya</taxon>
        <taxon>Ascomycota</taxon>
        <taxon>Pezizomycotina</taxon>
        <taxon>Eurotiomycetes</taxon>
        <taxon>Eurotiomycetidae</taxon>
        <taxon>Eurotiales</taxon>
        <taxon>Trichocomaceae</taxon>
        <taxon>Talaromyces</taxon>
        <taxon>Talaromyces sect. Talaromyces</taxon>
    </lineage>
</organism>
<protein>
    <recommendedName>
        <fullName evidence="2">DUF7704 domain-containing protein</fullName>
    </recommendedName>
</protein>